<dbReference type="AlphaFoldDB" id="A0AAU8A0U2"/>
<dbReference type="RefSeq" id="WP_353438281.1">
    <property type="nucleotide sequence ID" value="NZ_CP099959.1"/>
</dbReference>
<protein>
    <submittedName>
        <fullName evidence="2">Uncharacterized protein</fullName>
    </submittedName>
</protein>
<organism evidence="2">
    <name type="scientific">Polynucleobacter sp. UK-FUSCHL-C3</name>
    <dbReference type="NCBI Taxonomy" id="2955208"/>
    <lineage>
        <taxon>Bacteria</taxon>
        <taxon>Pseudomonadati</taxon>
        <taxon>Pseudomonadota</taxon>
        <taxon>Betaproteobacteria</taxon>
        <taxon>Burkholderiales</taxon>
        <taxon>Burkholderiaceae</taxon>
        <taxon>Polynucleobacter</taxon>
    </lineage>
</organism>
<keyword evidence="1" id="KW-1133">Transmembrane helix</keyword>
<sequence>MNIFWSLLGVFSTIGGIIAYVTTQNVIYFAIGFLVLFCQAWFRSNDDEIKKYY</sequence>
<evidence type="ECO:0000256" key="1">
    <source>
        <dbReference type="SAM" id="Phobius"/>
    </source>
</evidence>
<accession>A0AAU8A0U2</accession>
<reference evidence="2" key="1">
    <citation type="submission" date="2022-06" db="EMBL/GenBank/DDBJ databases">
        <title>New Polynucleobacter species.</title>
        <authorList>
            <person name="Hahn M.W."/>
        </authorList>
    </citation>
    <scope>NUCLEOTIDE SEQUENCE</scope>
    <source>
        <strain evidence="2">UK-FUSCHL-C3</strain>
    </source>
</reference>
<keyword evidence="1" id="KW-0472">Membrane</keyword>
<keyword evidence="1" id="KW-0812">Transmembrane</keyword>
<name>A0AAU8A0U2_9BURK</name>
<gene>
    <name evidence="2" type="ORF">NKE59_07075</name>
</gene>
<proteinExistence type="predicted"/>
<feature type="transmembrane region" description="Helical" evidence="1">
    <location>
        <begin position="26"/>
        <end position="42"/>
    </location>
</feature>
<evidence type="ECO:0000313" key="2">
    <source>
        <dbReference type="EMBL" id="XCC57252.1"/>
    </source>
</evidence>
<dbReference type="EMBL" id="CP099959">
    <property type="protein sequence ID" value="XCC57252.1"/>
    <property type="molecule type" value="Genomic_DNA"/>
</dbReference>